<dbReference type="STRING" id="1003.SAMN04488541_101592"/>
<dbReference type="PANTHER" id="PTHR30469">
    <property type="entry name" value="MULTIDRUG RESISTANCE PROTEIN MDTA"/>
    <property type="match status" value="1"/>
</dbReference>
<organism evidence="4 5">
    <name type="scientific">Thermoflexibacter ruber</name>
    <dbReference type="NCBI Taxonomy" id="1003"/>
    <lineage>
        <taxon>Bacteria</taxon>
        <taxon>Pseudomonadati</taxon>
        <taxon>Bacteroidota</taxon>
        <taxon>Cytophagia</taxon>
        <taxon>Cytophagales</taxon>
        <taxon>Thermoflexibacteraceae</taxon>
        <taxon>Thermoflexibacter</taxon>
    </lineage>
</organism>
<dbReference type="InterPro" id="IPR058627">
    <property type="entry name" value="MdtA-like_C"/>
</dbReference>
<dbReference type="RefSeq" id="WP_091544695.1">
    <property type="nucleotide sequence ID" value="NZ_FONY01000015.1"/>
</dbReference>
<gene>
    <name evidence="4" type="ORF">SAMN04488541_101592</name>
</gene>
<dbReference type="InterPro" id="IPR006143">
    <property type="entry name" value="RND_pump_MFP"/>
</dbReference>
<feature type="domain" description="Multidrug resistance protein MdtA-like C-terminal permuted SH3" evidence="3">
    <location>
        <begin position="287"/>
        <end position="342"/>
    </location>
</feature>
<dbReference type="AlphaFoldDB" id="A0A1I2FXS0"/>
<dbReference type="InterPro" id="IPR058792">
    <property type="entry name" value="Beta-barrel_RND_2"/>
</dbReference>
<keyword evidence="5" id="KW-1185">Reference proteome</keyword>
<dbReference type="OrthoDB" id="1522646at2"/>
<protein>
    <submittedName>
        <fullName evidence="4">RND family efflux transporter, MFP subunit</fullName>
    </submittedName>
</protein>
<comment type="similarity">
    <text evidence="1">Belongs to the membrane fusion protein (MFP) (TC 8.A.1) family.</text>
</comment>
<accession>A0A1I2FXS0</accession>
<reference evidence="4 5" key="1">
    <citation type="submission" date="2016-10" db="EMBL/GenBank/DDBJ databases">
        <authorList>
            <person name="de Groot N.N."/>
        </authorList>
    </citation>
    <scope>NUCLEOTIDE SEQUENCE [LARGE SCALE GENOMIC DNA]</scope>
    <source>
        <strain>GEY</strain>
        <strain evidence="5">DSM 9560</strain>
    </source>
</reference>
<dbReference type="Gene3D" id="2.40.420.20">
    <property type="match status" value="1"/>
</dbReference>
<dbReference type="Gene3D" id="2.40.30.170">
    <property type="match status" value="1"/>
</dbReference>
<dbReference type="Pfam" id="PF25967">
    <property type="entry name" value="RND-MFP_C"/>
    <property type="match status" value="1"/>
</dbReference>
<sequence length="359" mass="39657">MLKSIFYYLAITVAFSACQDASSMEEAAKTLSQTSPQERTTLVQVAISEEKPFHLQVLANGKVNALLQSQLYFKAQGTIEKINIANGDRVRAGQTLAVLDNRQQAVALEQAQNQYRKAVNDLNLEIVNYGGVDRDTNSVKPHILNVLKIKVGYNEALTAIKNAQVQYDNTYLIAPYGGIIANLKARPHNPAPLNEPFCTLLNRDNLVVEIAILESELAHVQLGQSATIQPITYRSKHSYQGRVLEINPIVSEQGLVRVKVKIANPDAELLEGMNVNVVIEKILPKYVLVPKTAVVERSGRKVVFTHEKGLAKWHYVTVVHENSQVIAISEGLKAGEQVIIDGNLNLGHDAPVEVMKKEQ</sequence>
<dbReference type="PROSITE" id="PS51257">
    <property type="entry name" value="PROKAR_LIPOPROTEIN"/>
    <property type="match status" value="1"/>
</dbReference>
<feature type="domain" description="CusB-like beta-barrel" evidence="2">
    <location>
        <begin position="208"/>
        <end position="279"/>
    </location>
</feature>
<dbReference type="NCBIfam" id="TIGR01730">
    <property type="entry name" value="RND_mfp"/>
    <property type="match status" value="1"/>
</dbReference>
<evidence type="ECO:0000259" key="3">
    <source>
        <dbReference type="Pfam" id="PF25967"/>
    </source>
</evidence>
<dbReference type="PANTHER" id="PTHR30469:SF15">
    <property type="entry name" value="HLYD FAMILY OF SECRETION PROTEINS"/>
    <property type="match status" value="1"/>
</dbReference>
<dbReference type="GO" id="GO:1990281">
    <property type="term" value="C:efflux pump complex"/>
    <property type="evidence" value="ECO:0007669"/>
    <property type="project" value="TreeGrafter"/>
</dbReference>
<evidence type="ECO:0000256" key="1">
    <source>
        <dbReference type="ARBA" id="ARBA00009477"/>
    </source>
</evidence>
<dbReference type="Proteomes" id="UP000199513">
    <property type="component" value="Unassembled WGS sequence"/>
</dbReference>
<dbReference type="Gene3D" id="2.40.50.100">
    <property type="match status" value="1"/>
</dbReference>
<name>A0A1I2FXS0_9BACT</name>
<proteinExistence type="inferred from homology"/>
<dbReference type="GO" id="GO:0015562">
    <property type="term" value="F:efflux transmembrane transporter activity"/>
    <property type="evidence" value="ECO:0007669"/>
    <property type="project" value="TreeGrafter"/>
</dbReference>
<evidence type="ECO:0000313" key="5">
    <source>
        <dbReference type="Proteomes" id="UP000199513"/>
    </source>
</evidence>
<dbReference type="SUPFAM" id="SSF111369">
    <property type="entry name" value="HlyD-like secretion proteins"/>
    <property type="match status" value="1"/>
</dbReference>
<dbReference type="Pfam" id="PF25954">
    <property type="entry name" value="Beta-barrel_RND_2"/>
    <property type="match status" value="1"/>
</dbReference>
<evidence type="ECO:0000259" key="2">
    <source>
        <dbReference type="Pfam" id="PF25954"/>
    </source>
</evidence>
<dbReference type="EMBL" id="FONY01000015">
    <property type="protein sequence ID" value="SFF09306.1"/>
    <property type="molecule type" value="Genomic_DNA"/>
</dbReference>
<evidence type="ECO:0000313" key="4">
    <source>
        <dbReference type="EMBL" id="SFF09306.1"/>
    </source>
</evidence>